<name>A0A4C1URS9_EUMVA</name>
<keyword evidence="2" id="KW-1185">Reference proteome</keyword>
<accession>A0A4C1URS9</accession>
<protein>
    <submittedName>
        <fullName evidence="1">Uncharacterized protein</fullName>
    </submittedName>
</protein>
<organism evidence="1 2">
    <name type="scientific">Eumeta variegata</name>
    <name type="common">Bagworm moth</name>
    <name type="synonym">Eumeta japonica</name>
    <dbReference type="NCBI Taxonomy" id="151549"/>
    <lineage>
        <taxon>Eukaryota</taxon>
        <taxon>Metazoa</taxon>
        <taxon>Ecdysozoa</taxon>
        <taxon>Arthropoda</taxon>
        <taxon>Hexapoda</taxon>
        <taxon>Insecta</taxon>
        <taxon>Pterygota</taxon>
        <taxon>Neoptera</taxon>
        <taxon>Endopterygota</taxon>
        <taxon>Lepidoptera</taxon>
        <taxon>Glossata</taxon>
        <taxon>Ditrysia</taxon>
        <taxon>Tineoidea</taxon>
        <taxon>Psychidae</taxon>
        <taxon>Oiketicinae</taxon>
        <taxon>Eumeta</taxon>
    </lineage>
</organism>
<evidence type="ECO:0000313" key="1">
    <source>
        <dbReference type="EMBL" id="GBP29171.1"/>
    </source>
</evidence>
<dbReference type="AlphaFoldDB" id="A0A4C1URS9"/>
<dbReference type="EMBL" id="BGZK01000216">
    <property type="protein sequence ID" value="GBP29171.1"/>
    <property type="molecule type" value="Genomic_DNA"/>
</dbReference>
<evidence type="ECO:0000313" key="2">
    <source>
        <dbReference type="Proteomes" id="UP000299102"/>
    </source>
</evidence>
<reference evidence="1 2" key="1">
    <citation type="journal article" date="2019" name="Commun. Biol.">
        <title>The bagworm genome reveals a unique fibroin gene that provides high tensile strength.</title>
        <authorList>
            <person name="Kono N."/>
            <person name="Nakamura H."/>
            <person name="Ohtoshi R."/>
            <person name="Tomita M."/>
            <person name="Numata K."/>
            <person name="Arakawa K."/>
        </authorList>
    </citation>
    <scope>NUCLEOTIDE SEQUENCE [LARGE SCALE GENOMIC DNA]</scope>
</reference>
<gene>
    <name evidence="1" type="ORF">EVAR_17709_1</name>
</gene>
<dbReference type="Proteomes" id="UP000299102">
    <property type="component" value="Unassembled WGS sequence"/>
</dbReference>
<comment type="caution">
    <text evidence="1">The sequence shown here is derived from an EMBL/GenBank/DDBJ whole genome shotgun (WGS) entry which is preliminary data.</text>
</comment>
<proteinExistence type="predicted"/>
<sequence length="83" mass="9119">MESPAPKNGRELLQFYGLKHFRITFWSASYPRCGVLVPAVPGGWRARKILRAVAMATPPLRAMLETAAGGAAFEELNTFVTII</sequence>